<protein>
    <submittedName>
        <fullName evidence="1">DNA polymerase zeta</fullName>
    </submittedName>
</protein>
<dbReference type="Proteomes" id="UP001212841">
    <property type="component" value="Unassembled WGS sequence"/>
</dbReference>
<evidence type="ECO:0000313" key="2">
    <source>
        <dbReference type="Proteomes" id="UP001212841"/>
    </source>
</evidence>
<dbReference type="InterPro" id="IPR012337">
    <property type="entry name" value="RNaseH-like_sf"/>
</dbReference>
<dbReference type="InterPro" id="IPR030559">
    <property type="entry name" value="PolZ_Rev3"/>
</dbReference>
<dbReference type="GO" id="GO:0005634">
    <property type="term" value="C:nucleus"/>
    <property type="evidence" value="ECO:0007669"/>
    <property type="project" value="TreeGrafter"/>
</dbReference>
<feature type="non-terminal residue" evidence="1">
    <location>
        <position position="180"/>
    </location>
</feature>
<dbReference type="Gene3D" id="3.30.342.10">
    <property type="entry name" value="DNA Polymerase, chain B, domain 1"/>
    <property type="match status" value="1"/>
</dbReference>
<name>A0AAD5X059_9FUNG</name>
<proteinExistence type="predicted"/>
<dbReference type="PANTHER" id="PTHR45812">
    <property type="entry name" value="DNA POLYMERASE ZETA CATALYTIC SUBUNIT"/>
    <property type="match status" value="1"/>
</dbReference>
<dbReference type="GO" id="GO:0003887">
    <property type="term" value="F:DNA-directed DNA polymerase activity"/>
    <property type="evidence" value="ECO:0007669"/>
    <property type="project" value="TreeGrafter"/>
</dbReference>
<accession>A0AAD5X059</accession>
<dbReference type="GO" id="GO:0000724">
    <property type="term" value="P:double-strand break repair via homologous recombination"/>
    <property type="evidence" value="ECO:0007669"/>
    <property type="project" value="TreeGrafter"/>
</dbReference>
<sequence>MDRKYQTYESHIPYLHQFFIDHNLFGMDYIHLKAGRFRMPVYEIPREAFTATEDPSQFFTNASIPSDHQWHAHHGVHRQSYTELELDVSVAEITNRLLIKERPRKALIDVKNGTQSFGDTKLVPSLATIWQDEERRRQTRGLPNDLFASTPGDGRLPYIPWTNEERMRNILRKALDDAGM</sequence>
<keyword evidence="2" id="KW-1185">Reference proteome</keyword>
<dbReference type="SUPFAM" id="SSF53098">
    <property type="entry name" value="Ribonuclease H-like"/>
    <property type="match status" value="1"/>
</dbReference>
<comment type="caution">
    <text evidence="1">The sequence shown here is derived from an EMBL/GenBank/DDBJ whole genome shotgun (WGS) entry which is preliminary data.</text>
</comment>
<dbReference type="PANTHER" id="PTHR45812:SF1">
    <property type="entry name" value="DNA POLYMERASE ZETA CATALYTIC SUBUNIT"/>
    <property type="match status" value="1"/>
</dbReference>
<dbReference type="EMBL" id="JADGJD010000862">
    <property type="protein sequence ID" value="KAJ3048012.1"/>
    <property type="molecule type" value="Genomic_DNA"/>
</dbReference>
<organism evidence="1 2">
    <name type="scientific">Rhizophlyctis rosea</name>
    <dbReference type="NCBI Taxonomy" id="64517"/>
    <lineage>
        <taxon>Eukaryota</taxon>
        <taxon>Fungi</taxon>
        <taxon>Fungi incertae sedis</taxon>
        <taxon>Chytridiomycota</taxon>
        <taxon>Chytridiomycota incertae sedis</taxon>
        <taxon>Chytridiomycetes</taxon>
        <taxon>Rhizophlyctidales</taxon>
        <taxon>Rhizophlyctidaceae</taxon>
        <taxon>Rhizophlyctis</taxon>
    </lineage>
</organism>
<dbReference type="GO" id="GO:0016035">
    <property type="term" value="C:zeta DNA polymerase complex"/>
    <property type="evidence" value="ECO:0007669"/>
    <property type="project" value="InterPro"/>
</dbReference>
<dbReference type="AlphaFoldDB" id="A0AAD5X059"/>
<dbReference type="GO" id="GO:0042276">
    <property type="term" value="P:error-prone translesion synthesis"/>
    <property type="evidence" value="ECO:0007669"/>
    <property type="project" value="TreeGrafter"/>
</dbReference>
<gene>
    <name evidence="1" type="primary">REV3_3</name>
    <name evidence="1" type="ORF">HK097_010968</name>
</gene>
<evidence type="ECO:0000313" key="1">
    <source>
        <dbReference type="EMBL" id="KAJ3048012.1"/>
    </source>
</evidence>
<reference evidence="1" key="1">
    <citation type="submission" date="2020-05" db="EMBL/GenBank/DDBJ databases">
        <title>Phylogenomic resolution of chytrid fungi.</title>
        <authorList>
            <person name="Stajich J.E."/>
            <person name="Amses K."/>
            <person name="Simmons R."/>
            <person name="Seto K."/>
            <person name="Myers J."/>
            <person name="Bonds A."/>
            <person name="Quandt C.A."/>
            <person name="Barry K."/>
            <person name="Liu P."/>
            <person name="Grigoriev I."/>
            <person name="Longcore J.E."/>
            <person name="James T.Y."/>
        </authorList>
    </citation>
    <scope>NUCLEOTIDE SEQUENCE</scope>
    <source>
        <strain evidence="1">JEL0318</strain>
    </source>
</reference>